<dbReference type="EMBL" id="MU853598">
    <property type="protein sequence ID" value="KAK4142358.1"/>
    <property type="molecule type" value="Genomic_DNA"/>
</dbReference>
<dbReference type="GO" id="GO:0017025">
    <property type="term" value="F:TBP-class protein binding"/>
    <property type="evidence" value="ECO:0007669"/>
    <property type="project" value="TreeGrafter"/>
</dbReference>
<feature type="compositionally biased region" description="Basic and acidic residues" evidence="1">
    <location>
        <begin position="356"/>
        <end position="368"/>
    </location>
</feature>
<evidence type="ECO:0000313" key="4">
    <source>
        <dbReference type="Proteomes" id="UP001302676"/>
    </source>
</evidence>
<dbReference type="InterPro" id="IPR053029">
    <property type="entry name" value="RNA_pol_I-specific_init_factor"/>
</dbReference>
<evidence type="ECO:0000313" key="3">
    <source>
        <dbReference type="EMBL" id="KAK4142358.1"/>
    </source>
</evidence>
<dbReference type="PANTHER" id="PTHR28244">
    <property type="entry name" value="RNA POLYMERASE I-SPECIFIC TRANSCRIPTION INITIATION FACTOR RRN11"/>
    <property type="match status" value="1"/>
</dbReference>
<keyword evidence="4" id="KW-1185">Reference proteome</keyword>
<feature type="region of interest" description="Disordered" evidence="1">
    <location>
        <begin position="1"/>
        <end position="265"/>
    </location>
</feature>
<reference evidence="3" key="1">
    <citation type="journal article" date="2023" name="Mol. Phylogenet. Evol.">
        <title>Genome-scale phylogeny and comparative genomics of the fungal order Sordariales.</title>
        <authorList>
            <person name="Hensen N."/>
            <person name="Bonometti L."/>
            <person name="Westerberg I."/>
            <person name="Brannstrom I.O."/>
            <person name="Guillou S."/>
            <person name="Cros-Aarteil S."/>
            <person name="Calhoun S."/>
            <person name="Haridas S."/>
            <person name="Kuo A."/>
            <person name="Mondo S."/>
            <person name="Pangilinan J."/>
            <person name="Riley R."/>
            <person name="LaButti K."/>
            <person name="Andreopoulos B."/>
            <person name="Lipzen A."/>
            <person name="Chen C."/>
            <person name="Yan M."/>
            <person name="Daum C."/>
            <person name="Ng V."/>
            <person name="Clum A."/>
            <person name="Steindorff A."/>
            <person name="Ohm R.A."/>
            <person name="Martin F."/>
            <person name="Silar P."/>
            <person name="Natvig D.O."/>
            <person name="Lalanne C."/>
            <person name="Gautier V."/>
            <person name="Ament-Velasquez S.L."/>
            <person name="Kruys A."/>
            <person name="Hutchinson M.I."/>
            <person name="Powell A.J."/>
            <person name="Barry K."/>
            <person name="Miller A.N."/>
            <person name="Grigoriev I.V."/>
            <person name="Debuchy R."/>
            <person name="Gladieux P."/>
            <person name="Hiltunen Thoren M."/>
            <person name="Johannesson H."/>
        </authorList>
    </citation>
    <scope>NUCLEOTIDE SEQUENCE</scope>
    <source>
        <strain evidence="3">CBS 141.50</strain>
    </source>
</reference>
<feature type="non-terminal residue" evidence="3">
    <location>
        <position position="1"/>
    </location>
</feature>
<dbReference type="Pfam" id="PF15463">
    <property type="entry name" value="ECM11"/>
    <property type="match status" value="1"/>
</dbReference>
<dbReference type="Proteomes" id="UP001302676">
    <property type="component" value="Unassembled WGS sequence"/>
</dbReference>
<feature type="compositionally biased region" description="Low complexity" evidence="1">
    <location>
        <begin position="521"/>
        <end position="531"/>
    </location>
</feature>
<evidence type="ECO:0000259" key="2">
    <source>
        <dbReference type="Pfam" id="PF15463"/>
    </source>
</evidence>
<feature type="compositionally biased region" description="Low complexity" evidence="1">
    <location>
        <begin position="59"/>
        <end position="74"/>
    </location>
</feature>
<feature type="compositionally biased region" description="Low complexity" evidence="1">
    <location>
        <begin position="169"/>
        <end position="191"/>
    </location>
</feature>
<protein>
    <submittedName>
        <fullName evidence="3">Extracellular mutant protein 11-domain-containing protein</fullName>
    </submittedName>
</protein>
<feature type="compositionally biased region" description="Basic and acidic residues" evidence="1">
    <location>
        <begin position="401"/>
        <end position="445"/>
    </location>
</feature>
<feature type="compositionally biased region" description="Low complexity" evidence="1">
    <location>
        <begin position="127"/>
        <end position="158"/>
    </location>
</feature>
<name>A0AAN6ZLK2_9PEZI</name>
<feature type="compositionally biased region" description="Low complexity" evidence="1">
    <location>
        <begin position="562"/>
        <end position="580"/>
    </location>
</feature>
<feature type="compositionally biased region" description="Basic and acidic residues" evidence="1">
    <location>
        <begin position="204"/>
        <end position="213"/>
    </location>
</feature>
<feature type="compositionally biased region" description="Polar residues" evidence="1">
    <location>
        <begin position="369"/>
        <end position="394"/>
    </location>
</feature>
<dbReference type="GO" id="GO:0001164">
    <property type="term" value="F:RNA polymerase I core promoter sequence-specific DNA binding"/>
    <property type="evidence" value="ECO:0007669"/>
    <property type="project" value="TreeGrafter"/>
</dbReference>
<feature type="compositionally biased region" description="Low complexity" evidence="1">
    <location>
        <begin position="98"/>
        <end position="110"/>
    </location>
</feature>
<feature type="domain" description="Extracellular mutant protein 11 C-terminal" evidence="2">
    <location>
        <begin position="589"/>
        <end position="722"/>
    </location>
</feature>
<accession>A0AAN6ZLK2</accession>
<feature type="compositionally biased region" description="Pro residues" evidence="1">
    <location>
        <begin position="247"/>
        <end position="258"/>
    </location>
</feature>
<feature type="compositionally biased region" description="Basic and acidic residues" evidence="1">
    <location>
        <begin position="225"/>
        <end position="235"/>
    </location>
</feature>
<dbReference type="RefSeq" id="XP_062635729.1">
    <property type="nucleotide sequence ID" value="XM_062777652.1"/>
</dbReference>
<dbReference type="GeneID" id="87814265"/>
<feature type="region of interest" description="Disordered" evidence="1">
    <location>
        <begin position="509"/>
        <end position="585"/>
    </location>
</feature>
<feature type="compositionally biased region" description="Polar residues" evidence="1">
    <location>
        <begin position="87"/>
        <end position="96"/>
    </location>
</feature>
<dbReference type="InterPro" id="IPR029178">
    <property type="entry name" value="Ecm11_C"/>
</dbReference>
<proteinExistence type="predicted"/>
<feature type="region of interest" description="Disordered" evidence="1">
    <location>
        <begin position="337"/>
        <end position="445"/>
    </location>
</feature>
<comment type="caution">
    <text evidence="3">The sequence shown here is derived from an EMBL/GenBank/DDBJ whole genome shotgun (WGS) entry which is preliminary data.</text>
</comment>
<dbReference type="PANTHER" id="PTHR28244:SF3">
    <property type="entry name" value="EXTRACELLULAR MUTANT PROTEIN 11 C-TERMINAL DOMAIN-CONTAINING PROTEIN"/>
    <property type="match status" value="1"/>
</dbReference>
<evidence type="ECO:0000256" key="1">
    <source>
        <dbReference type="SAM" id="MobiDB-lite"/>
    </source>
</evidence>
<organism evidence="3 4">
    <name type="scientific">Dichotomopilus funicola</name>
    <dbReference type="NCBI Taxonomy" id="1934379"/>
    <lineage>
        <taxon>Eukaryota</taxon>
        <taxon>Fungi</taxon>
        <taxon>Dikarya</taxon>
        <taxon>Ascomycota</taxon>
        <taxon>Pezizomycotina</taxon>
        <taxon>Sordariomycetes</taxon>
        <taxon>Sordariomycetidae</taxon>
        <taxon>Sordariales</taxon>
        <taxon>Chaetomiaceae</taxon>
        <taxon>Dichotomopilus</taxon>
    </lineage>
</organism>
<sequence>SFVHSVAAPTRAPIGPLPMGFSMMPSSKKRLGSISLFLRQGDGSTAGGGSGSGSGSGGRSSSSQHQSGSTSSARAGIVGLPIPATGSVLSGGSVANGSHPSQLPQLQPPHEIIAARQERKRDSTIGAAAAAQQQQHQQTPATVGTSSPTVTTAATASTRSIPVPKSGRHSSASQSSATMSPPIQQQGQQHLHPLHRTRTSASDTQRDRGHNAWEDSTVASMFGDNESRSASDRLRGTHAHARHYSDAPPPQRALPAPPSRSIQPKHDENLPFVIGENGILKVVPPLSTHTASEKHTQITNNNNNTAAATNAHPVNAAQGGIFDDQSIKQDDIFHHEASQVLETPTKASGLRRTKLPYRDTTRDNREIKSNASSEQNGGLGYSPSTHSVSLSPERQPSEPGGHIDKIRLQERMARERERQREREREKEKERERERQRQRETEHEIEHKRSTLFRDLTPLLFDDPEFNETKAAVISPSTIDPAALQEAQDRTPRAKRNLLQPEPLFMQQANNNNNHKNHHINHNNPSSNNLLNDAAPPLGRTNSKRRQKSPPKELAPALGLGLTNTTTTTTTTSTTTPPMTNSRKRRQSLDYNDAELHAMSYADLRAQAFDFDPQTAALQQPTAPPTGGTIEDRLEHYRRKGSMDQHEFFAQRVSLDEWEEAGDWFLSQFGDIMQRLRKARRAKRRLVQQFEDEVAAREEAVRGKMEGIARTLEELREDGRLMMEGKEVDVEF</sequence>
<dbReference type="GO" id="GO:0042790">
    <property type="term" value="P:nucleolar large rRNA transcription by RNA polymerase I"/>
    <property type="evidence" value="ECO:0007669"/>
    <property type="project" value="TreeGrafter"/>
</dbReference>
<gene>
    <name evidence="3" type="ORF">C8A04DRAFT_13285</name>
</gene>
<reference evidence="3" key="2">
    <citation type="submission" date="2023-05" db="EMBL/GenBank/DDBJ databases">
        <authorList>
            <consortium name="Lawrence Berkeley National Laboratory"/>
            <person name="Steindorff A."/>
            <person name="Hensen N."/>
            <person name="Bonometti L."/>
            <person name="Westerberg I."/>
            <person name="Brannstrom I.O."/>
            <person name="Guillou S."/>
            <person name="Cros-Aarteil S."/>
            <person name="Calhoun S."/>
            <person name="Haridas S."/>
            <person name="Kuo A."/>
            <person name="Mondo S."/>
            <person name="Pangilinan J."/>
            <person name="Riley R."/>
            <person name="Labutti K."/>
            <person name="Andreopoulos B."/>
            <person name="Lipzen A."/>
            <person name="Chen C."/>
            <person name="Yanf M."/>
            <person name="Daum C."/>
            <person name="Ng V."/>
            <person name="Clum A."/>
            <person name="Ohm R."/>
            <person name="Martin F."/>
            <person name="Silar P."/>
            <person name="Natvig D."/>
            <person name="Lalanne C."/>
            <person name="Gautier V."/>
            <person name="Ament-Velasquez S.L."/>
            <person name="Kruys A."/>
            <person name="Hutchinson M.I."/>
            <person name="Powell A.J."/>
            <person name="Barry K."/>
            <person name="Miller A.N."/>
            <person name="Grigoriev I.V."/>
            <person name="Debuchy R."/>
            <person name="Gladieux P."/>
            <person name="Thoren M.H."/>
            <person name="Johannesson H."/>
        </authorList>
    </citation>
    <scope>NUCLEOTIDE SEQUENCE</scope>
    <source>
        <strain evidence="3">CBS 141.50</strain>
    </source>
</reference>
<feature type="compositionally biased region" description="Gly residues" evidence="1">
    <location>
        <begin position="44"/>
        <end position="58"/>
    </location>
</feature>
<dbReference type="AlphaFoldDB" id="A0AAN6ZLK2"/>
<dbReference type="GO" id="GO:0070860">
    <property type="term" value="C:RNA polymerase I core factor complex"/>
    <property type="evidence" value="ECO:0007669"/>
    <property type="project" value="TreeGrafter"/>
</dbReference>